<keyword evidence="5" id="KW-1185">Reference proteome</keyword>
<dbReference type="InterPro" id="IPR000182">
    <property type="entry name" value="GNAT_dom"/>
</dbReference>
<protein>
    <recommendedName>
        <fullName evidence="3">N-acetyltransferase domain-containing protein</fullName>
    </recommendedName>
</protein>
<gene>
    <name evidence="4" type="ORF">GCM10008967_09740</name>
</gene>
<dbReference type="InterPro" id="IPR050680">
    <property type="entry name" value="YpeA/RimI_acetyltransf"/>
</dbReference>
<comment type="caution">
    <text evidence="4">The sequence shown here is derived from an EMBL/GenBank/DDBJ whole genome shotgun (WGS) entry which is preliminary data.</text>
</comment>
<dbReference type="PROSITE" id="PS51186">
    <property type="entry name" value="GNAT"/>
    <property type="match status" value="1"/>
</dbReference>
<dbReference type="EMBL" id="BAAADJ010000009">
    <property type="protein sequence ID" value="GAA0321256.1"/>
    <property type="molecule type" value="Genomic_DNA"/>
</dbReference>
<evidence type="ECO:0000256" key="1">
    <source>
        <dbReference type="ARBA" id="ARBA00022679"/>
    </source>
</evidence>
<proteinExistence type="predicted"/>
<organism evidence="4 5">
    <name type="scientific">Bacillus carboniphilus</name>
    <dbReference type="NCBI Taxonomy" id="86663"/>
    <lineage>
        <taxon>Bacteria</taxon>
        <taxon>Bacillati</taxon>
        <taxon>Bacillota</taxon>
        <taxon>Bacilli</taxon>
        <taxon>Bacillales</taxon>
        <taxon>Bacillaceae</taxon>
        <taxon>Bacillus</taxon>
    </lineage>
</organism>
<accession>A0ABN0VZK0</accession>
<evidence type="ECO:0000259" key="3">
    <source>
        <dbReference type="PROSITE" id="PS51186"/>
    </source>
</evidence>
<dbReference type="Proteomes" id="UP001500782">
    <property type="component" value="Unassembled WGS sequence"/>
</dbReference>
<evidence type="ECO:0000313" key="5">
    <source>
        <dbReference type="Proteomes" id="UP001500782"/>
    </source>
</evidence>
<reference evidence="4 5" key="1">
    <citation type="journal article" date="2019" name="Int. J. Syst. Evol. Microbiol.">
        <title>The Global Catalogue of Microorganisms (GCM) 10K type strain sequencing project: providing services to taxonomists for standard genome sequencing and annotation.</title>
        <authorList>
            <consortium name="The Broad Institute Genomics Platform"/>
            <consortium name="The Broad Institute Genome Sequencing Center for Infectious Disease"/>
            <person name="Wu L."/>
            <person name="Ma J."/>
        </authorList>
    </citation>
    <scope>NUCLEOTIDE SEQUENCE [LARGE SCALE GENOMIC DNA]</scope>
    <source>
        <strain evidence="4 5">JCM 9731</strain>
    </source>
</reference>
<dbReference type="Gene3D" id="3.40.630.30">
    <property type="match status" value="1"/>
</dbReference>
<dbReference type="SUPFAM" id="SSF55729">
    <property type="entry name" value="Acyl-CoA N-acyltransferases (Nat)"/>
    <property type="match status" value="1"/>
</dbReference>
<dbReference type="CDD" id="cd04301">
    <property type="entry name" value="NAT_SF"/>
    <property type="match status" value="1"/>
</dbReference>
<dbReference type="PANTHER" id="PTHR43420:SF12">
    <property type="entry name" value="N-ACETYLTRANSFERASE DOMAIN-CONTAINING PROTEIN"/>
    <property type="match status" value="1"/>
</dbReference>
<dbReference type="PANTHER" id="PTHR43420">
    <property type="entry name" value="ACETYLTRANSFERASE"/>
    <property type="match status" value="1"/>
</dbReference>
<dbReference type="Pfam" id="PF00583">
    <property type="entry name" value="Acetyltransf_1"/>
    <property type="match status" value="1"/>
</dbReference>
<keyword evidence="2" id="KW-0012">Acyltransferase</keyword>
<keyword evidence="1" id="KW-0808">Transferase</keyword>
<dbReference type="InterPro" id="IPR016181">
    <property type="entry name" value="Acyl_CoA_acyltransferase"/>
</dbReference>
<evidence type="ECO:0000256" key="2">
    <source>
        <dbReference type="ARBA" id="ARBA00023315"/>
    </source>
</evidence>
<evidence type="ECO:0000313" key="4">
    <source>
        <dbReference type="EMBL" id="GAA0321256.1"/>
    </source>
</evidence>
<name>A0ABN0VZK0_9BACI</name>
<sequence>MKDVAEPVATIEYLLETPGDKCTWLGLLQIKKEYQGRGYGTRILGQIEEIFRGQQVKNYRIGVIAENEPALKFWKKHGFQEVKSVINEDAKETITFEKNLSEL</sequence>
<feature type="domain" description="N-acetyltransferase" evidence="3">
    <location>
        <begin position="1"/>
        <end position="101"/>
    </location>
</feature>